<evidence type="ECO:0000256" key="2">
    <source>
        <dbReference type="ARBA" id="ARBA00010617"/>
    </source>
</evidence>
<dbReference type="GO" id="GO:0006707">
    <property type="term" value="P:cholesterol catabolic process"/>
    <property type="evidence" value="ECO:0007669"/>
    <property type="project" value="TreeGrafter"/>
</dbReference>
<keyword evidence="10" id="KW-1185">Reference proteome</keyword>
<dbReference type="PANTHER" id="PTHR46696:SF4">
    <property type="entry name" value="BIOTIN BIOSYNTHESIS CYTOCHROME P450"/>
    <property type="match status" value="1"/>
</dbReference>
<dbReference type="GO" id="GO:0020037">
    <property type="term" value="F:heme binding"/>
    <property type="evidence" value="ECO:0007669"/>
    <property type="project" value="InterPro"/>
</dbReference>
<evidence type="ECO:0000256" key="5">
    <source>
        <dbReference type="ARBA" id="ARBA00023002"/>
    </source>
</evidence>
<dbReference type="InterPro" id="IPR002397">
    <property type="entry name" value="Cyt_P450_B"/>
</dbReference>
<evidence type="ECO:0000256" key="4">
    <source>
        <dbReference type="ARBA" id="ARBA00022723"/>
    </source>
</evidence>
<name>A0A6G9YQ02_9NOCA</name>
<dbReference type="PRINTS" id="PR00359">
    <property type="entry name" value="BP450"/>
</dbReference>
<keyword evidence="5 8" id="KW-0560">Oxidoreductase</keyword>
<organism evidence="9 10">
    <name type="scientific">Nocardia arthritidis</name>
    <dbReference type="NCBI Taxonomy" id="228602"/>
    <lineage>
        <taxon>Bacteria</taxon>
        <taxon>Bacillati</taxon>
        <taxon>Actinomycetota</taxon>
        <taxon>Actinomycetes</taxon>
        <taxon>Mycobacteriales</taxon>
        <taxon>Nocardiaceae</taxon>
        <taxon>Nocardia</taxon>
    </lineage>
</organism>
<dbReference type="PROSITE" id="PS00086">
    <property type="entry name" value="CYTOCHROME_P450"/>
    <property type="match status" value="1"/>
</dbReference>
<reference evidence="9 10" key="1">
    <citation type="journal article" date="2019" name="ACS Chem. Biol.">
        <title>Identification and Mobilization of a Cryptic Antibiotic Biosynthesis Gene Locus from a Human-Pathogenic Nocardia Isolate.</title>
        <authorList>
            <person name="Herisse M."/>
            <person name="Ishida K."/>
            <person name="Porter J.L."/>
            <person name="Howden B."/>
            <person name="Hertweck C."/>
            <person name="Stinear T.P."/>
            <person name="Pidot S.J."/>
        </authorList>
    </citation>
    <scope>NUCLEOTIDE SEQUENCE [LARGE SCALE GENOMIC DNA]</scope>
    <source>
        <strain evidence="9 10">AUSMDU00012717</strain>
    </source>
</reference>
<dbReference type="GO" id="GO:0005506">
    <property type="term" value="F:iron ion binding"/>
    <property type="evidence" value="ECO:0007669"/>
    <property type="project" value="InterPro"/>
</dbReference>
<evidence type="ECO:0000313" key="9">
    <source>
        <dbReference type="EMBL" id="QIS15261.1"/>
    </source>
</evidence>
<dbReference type="GO" id="GO:0036199">
    <property type="term" value="F:cholest-4-en-3-one 26-monooxygenase activity"/>
    <property type="evidence" value="ECO:0007669"/>
    <property type="project" value="TreeGrafter"/>
</dbReference>
<keyword evidence="6 8" id="KW-0408">Iron</keyword>
<dbReference type="SUPFAM" id="SSF48264">
    <property type="entry name" value="Cytochrome P450"/>
    <property type="match status" value="1"/>
</dbReference>
<dbReference type="PANTHER" id="PTHR46696">
    <property type="entry name" value="P450, PUTATIVE (EUROFUNG)-RELATED"/>
    <property type="match status" value="1"/>
</dbReference>
<dbReference type="RefSeq" id="WP_167477538.1">
    <property type="nucleotide sequence ID" value="NZ_CP046172.1"/>
</dbReference>
<evidence type="ECO:0000256" key="7">
    <source>
        <dbReference type="ARBA" id="ARBA00023033"/>
    </source>
</evidence>
<evidence type="ECO:0000313" key="10">
    <source>
        <dbReference type="Proteomes" id="UP000503540"/>
    </source>
</evidence>
<dbReference type="InterPro" id="IPR001128">
    <property type="entry name" value="Cyt_P450"/>
</dbReference>
<evidence type="ECO:0000256" key="1">
    <source>
        <dbReference type="ARBA" id="ARBA00001971"/>
    </source>
</evidence>
<protein>
    <submittedName>
        <fullName evidence="9">Cytochrome P450</fullName>
    </submittedName>
</protein>
<dbReference type="FunFam" id="1.10.630.10:FF:000018">
    <property type="entry name" value="Cytochrome P450 monooxygenase"/>
    <property type="match status" value="1"/>
</dbReference>
<comment type="similarity">
    <text evidence="2 8">Belongs to the cytochrome P450 family.</text>
</comment>
<accession>A0A6G9YQ02</accession>
<evidence type="ECO:0000256" key="3">
    <source>
        <dbReference type="ARBA" id="ARBA00022617"/>
    </source>
</evidence>
<dbReference type="Gene3D" id="1.10.630.10">
    <property type="entry name" value="Cytochrome P450"/>
    <property type="match status" value="1"/>
</dbReference>
<dbReference type="InterPro" id="IPR017972">
    <property type="entry name" value="Cyt_P450_CS"/>
</dbReference>
<dbReference type="KEGG" id="nah:F5544_37165"/>
<evidence type="ECO:0000256" key="8">
    <source>
        <dbReference type="RuleBase" id="RU000461"/>
    </source>
</evidence>
<dbReference type="EMBL" id="CP046172">
    <property type="protein sequence ID" value="QIS15261.1"/>
    <property type="molecule type" value="Genomic_DNA"/>
</dbReference>
<dbReference type="CDD" id="cd20625">
    <property type="entry name" value="CYP164-like"/>
    <property type="match status" value="1"/>
</dbReference>
<dbReference type="Proteomes" id="UP000503540">
    <property type="component" value="Chromosome"/>
</dbReference>
<dbReference type="InterPro" id="IPR036396">
    <property type="entry name" value="Cyt_P450_sf"/>
</dbReference>
<dbReference type="AlphaFoldDB" id="A0A6G9YQ02"/>
<keyword evidence="4 8" id="KW-0479">Metal-binding</keyword>
<gene>
    <name evidence="9" type="ORF">F5544_37165</name>
</gene>
<sequence>MKPQYWFRWLSMQGTPRLVLRGAARRGQPFAQLMGGPRGISDPYPLVEELRAQGRLQRTPLSWVTCDYELVRTILRDNRFGVRTVESFNTPEILKKFGARFPLPPSPVEPPAMLVINPPDHTRMRKPVASAFTPRAIGRLRERVESVTEELLDALPSGGSADLVAAFSARVPIAIISEMLGLPDEDQEMFLDWGDRGSPLLDVGISWQAYRRAQEAMEQMNDYLDAHIARLRRKPGEDIFSTMVTGGELDDFALKANASLIIGAGFETTVNLIGNGVIQLLAHPDQLARLRAEPDLWPNAVEEILRIDSPVQTTARTALTDAEVDGVPIRAGQTIVLSLAGANRDPAVFADPARFDITRSNAKEHLTFSSGVHVCLGASLARMEGAYALRALFERFPDLRLDGQPRRRQLFTLHGYERMPVHLGRAAARTNETAGV</sequence>
<dbReference type="GO" id="GO:0008395">
    <property type="term" value="F:steroid hydroxylase activity"/>
    <property type="evidence" value="ECO:0007669"/>
    <property type="project" value="TreeGrafter"/>
</dbReference>
<comment type="cofactor">
    <cofactor evidence="1">
        <name>heme</name>
        <dbReference type="ChEBI" id="CHEBI:30413"/>
    </cofactor>
</comment>
<keyword evidence="3 8" id="KW-0349">Heme</keyword>
<keyword evidence="7 8" id="KW-0503">Monooxygenase</keyword>
<evidence type="ECO:0000256" key="6">
    <source>
        <dbReference type="ARBA" id="ARBA00023004"/>
    </source>
</evidence>
<proteinExistence type="inferred from homology"/>
<dbReference type="Pfam" id="PF00067">
    <property type="entry name" value="p450"/>
    <property type="match status" value="1"/>
</dbReference>